<dbReference type="SUPFAM" id="SSF64496">
    <property type="entry name" value="DNA-binding domain of intron-encoded endonucleases"/>
    <property type="match status" value="1"/>
</dbReference>
<dbReference type="InterPro" id="IPR003647">
    <property type="entry name" value="Intron_nuc_1_rpt"/>
</dbReference>
<sequence length="152" mass="17825">MSKKEIDKRQLIRRPWLTSYKGAKTRCENPNNPRYHRYGGRGIKFKLTQEKCAYLWKRDKAWSLYEPSIDRIANNGDYTLSNCHFIEMPINSGKDKKKPVLQYDLEGNFIKEWSSILEASKSLNIDNSNIGKVRMGKINSAGGYIWRIKNEY</sequence>
<dbReference type="Pfam" id="PF07453">
    <property type="entry name" value="NUMOD1"/>
    <property type="match status" value="1"/>
</dbReference>
<name>A0A0F9HH73_9ZZZZ</name>
<dbReference type="InterPro" id="IPR010896">
    <property type="entry name" value="NUMOD1"/>
</dbReference>
<evidence type="ECO:0000313" key="2">
    <source>
        <dbReference type="EMBL" id="KKM02512.1"/>
    </source>
</evidence>
<protein>
    <recommendedName>
        <fullName evidence="1">Nuclease-associated modular DNA-binding 1 domain-containing protein</fullName>
    </recommendedName>
</protein>
<feature type="domain" description="Nuclease-associated modular DNA-binding 1" evidence="1">
    <location>
        <begin position="98"/>
        <end position="132"/>
    </location>
</feature>
<accession>A0A0F9HH73</accession>
<evidence type="ECO:0000259" key="1">
    <source>
        <dbReference type="Pfam" id="PF07453"/>
    </source>
</evidence>
<dbReference type="Gene3D" id="1.10.10.10">
    <property type="entry name" value="Winged helix-like DNA-binding domain superfamily/Winged helix DNA-binding domain"/>
    <property type="match status" value="1"/>
</dbReference>
<gene>
    <name evidence="2" type="ORF">LCGC14_1783660</name>
</gene>
<dbReference type="EMBL" id="LAZR01016909">
    <property type="protein sequence ID" value="KKM02512.1"/>
    <property type="molecule type" value="Genomic_DNA"/>
</dbReference>
<dbReference type="SMART" id="SM00497">
    <property type="entry name" value="IENR1"/>
    <property type="match status" value="1"/>
</dbReference>
<comment type="caution">
    <text evidence="2">The sequence shown here is derived from an EMBL/GenBank/DDBJ whole genome shotgun (WGS) entry which is preliminary data.</text>
</comment>
<organism evidence="2">
    <name type="scientific">marine sediment metagenome</name>
    <dbReference type="NCBI Taxonomy" id="412755"/>
    <lineage>
        <taxon>unclassified sequences</taxon>
        <taxon>metagenomes</taxon>
        <taxon>ecological metagenomes</taxon>
    </lineage>
</organism>
<proteinExistence type="predicted"/>
<dbReference type="InterPro" id="IPR036388">
    <property type="entry name" value="WH-like_DNA-bd_sf"/>
</dbReference>
<reference evidence="2" key="1">
    <citation type="journal article" date="2015" name="Nature">
        <title>Complex archaea that bridge the gap between prokaryotes and eukaryotes.</title>
        <authorList>
            <person name="Spang A."/>
            <person name="Saw J.H."/>
            <person name="Jorgensen S.L."/>
            <person name="Zaremba-Niedzwiedzka K."/>
            <person name="Martijn J."/>
            <person name="Lind A.E."/>
            <person name="van Eijk R."/>
            <person name="Schleper C."/>
            <person name="Guy L."/>
            <person name="Ettema T.J."/>
        </authorList>
    </citation>
    <scope>NUCLEOTIDE SEQUENCE</scope>
</reference>
<dbReference type="AlphaFoldDB" id="A0A0F9HH73"/>